<dbReference type="Gene3D" id="1.25.40.10">
    <property type="entry name" value="Tetratricopeptide repeat domain"/>
    <property type="match status" value="1"/>
</dbReference>
<dbReference type="GO" id="GO:0030313">
    <property type="term" value="C:cell envelope"/>
    <property type="evidence" value="ECO:0007669"/>
    <property type="project" value="UniProtKB-SubCell"/>
</dbReference>
<keyword evidence="4 5" id="KW-0802">TPR repeat</keyword>
<keyword evidence="6" id="KW-1133">Transmembrane helix</keyword>
<dbReference type="Pfam" id="PF23892">
    <property type="entry name" value="Ig_CycH"/>
    <property type="match status" value="1"/>
</dbReference>
<proteinExistence type="predicted"/>
<evidence type="ECO:0000256" key="2">
    <source>
        <dbReference type="ARBA" id="ARBA00022737"/>
    </source>
</evidence>
<dbReference type="PANTHER" id="PTHR47870">
    <property type="entry name" value="CYTOCHROME C-TYPE BIOGENESIS PROTEIN CCMH"/>
    <property type="match status" value="1"/>
</dbReference>
<feature type="repeat" description="TPR" evidence="5">
    <location>
        <begin position="173"/>
        <end position="206"/>
    </location>
</feature>
<dbReference type="OrthoDB" id="9776053at2"/>
<dbReference type="InterPro" id="IPR019734">
    <property type="entry name" value="TPR_rpt"/>
</dbReference>
<dbReference type="EMBL" id="CP003060">
    <property type="protein sequence ID" value="AEP30588.1"/>
    <property type="molecule type" value="Genomic_DNA"/>
</dbReference>
<reference evidence="9 10" key="1">
    <citation type="journal article" date="2011" name="J. Bacteriol.">
        <title>Complete genome sequence of seawater bacterium Glaciecola nitratireducens FR1064T.</title>
        <authorList>
            <person name="Bian F."/>
            <person name="Qin Q.L."/>
            <person name="Xie B.B."/>
            <person name="Shu Y.L."/>
            <person name="Zhang X.Y."/>
            <person name="Yu Y."/>
            <person name="Chen B."/>
            <person name="Chen X.L."/>
            <person name="Zhou B.C."/>
            <person name="Zhang Y.Z."/>
        </authorList>
    </citation>
    <scope>NUCLEOTIDE SEQUENCE [LARGE SCALE GENOMIC DNA]</scope>
    <source>
        <strain evidence="10">JCM 12485 / KCTC 12276 / FR1064</strain>
    </source>
</reference>
<evidence type="ECO:0000256" key="1">
    <source>
        <dbReference type="ARBA" id="ARBA00004196"/>
    </source>
</evidence>
<dbReference type="AlphaFoldDB" id="G4QM17"/>
<evidence type="ECO:0000256" key="5">
    <source>
        <dbReference type="PROSITE-ProRule" id="PRU00339"/>
    </source>
</evidence>
<dbReference type="STRING" id="1085623.GNIT_2491"/>
<dbReference type="InterPro" id="IPR051263">
    <property type="entry name" value="C-type_cytochrome_biogenesis"/>
</dbReference>
<dbReference type="Pfam" id="PF23914">
    <property type="entry name" value="TPR_CcmH_CycH"/>
    <property type="match status" value="1"/>
</dbReference>
<dbReference type="InterPro" id="IPR011990">
    <property type="entry name" value="TPR-like_helical_dom_sf"/>
</dbReference>
<keyword evidence="6" id="KW-0472">Membrane</keyword>
<dbReference type="InterPro" id="IPR017560">
    <property type="entry name" value="Cyt_c_biogenesis_CcmI"/>
</dbReference>
<keyword evidence="2" id="KW-0677">Repeat</keyword>
<evidence type="ECO:0000256" key="3">
    <source>
        <dbReference type="ARBA" id="ARBA00022748"/>
    </source>
</evidence>
<feature type="transmembrane region" description="Helical" evidence="6">
    <location>
        <begin position="6"/>
        <end position="24"/>
    </location>
</feature>
<sequence>MTSFYLIAVFFALVAAGFIVYPWLKDRNAKKRFEVSNTNVIKQRIQEIEREAAEGLIDPEEMQTAINEMKVALADESAFHEAQEKVARSTSLSAKSAKLPLIVGAIPAIIAAVWVYVDANQLSGLKDLVNASENIDELSQRILVKPANDVQPEEFQKYALVIRQQLRKDPEDATGWQWLGRLRMSLGQTEEAVAAFDKALKISPDSQDIRMKYAQAMMMVGDDENLQNAKRQVSYLVQVAPENRNYRLLLTVVAAQLNDSEVAFANFALIKDELSANSTLYQSLVGQLRSMGASEALLSLDGRQSNTGVANESESSLAGANASAGAAINDSGPQTGERGFEVTVSVANDLVSKLPASGFLIVFAQDAVSGSRVPLAVKKISLPQFPISVTLSAADAMITNMSLKNAEQVTITARISVDEDVMTSPGELQGSLASVKVNDSMQSVALTINKEVQ</sequence>
<keyword evidence="3" id="KW-0201">Cytochrome c-type biogenesis</keyword>
<feature type="transmembrane region" description="Helical" evidence="6">
    <location>
        <begin position="99"/>
        <end position="117"/>
    </location>
</feature>
<evidence type="ECO:0000256" key="6">
    <source>
        <dbReference type="SAM" id="Phobius"/>
    </source>
</evidence>
<accession>G4QM17</accession>
<evidence type="ECO:0000313" key="9">
    <source>
        <dbReference type="EMBL" id="AEP30588.1"/>
    </source>
</evidence>
<dbReference type="KEGG" id="gni:GNIT_2491"/>
<dbReference type="NCBIfam" id="TIGR03142">
    <property type="entry name" value="cytochro_ccmI"/>
    <property type="match status" value="1"/>
</dbReference>
<name>G4QM17_GLANF</name>
<dbReference type="PROSITE" id="PS50005">
    <property type="entry name" value="TPR"/>
    <property type="match status" value="1"/>
</dbReference>
<gene>
    <name evidence="9" type="ordered locus">GNIT_2491</name>
</gene>
<dbReference type="PROSITE" id="PS50293">
    <property type="entry name" value="TPR_REGION"/>
    <property type="match status" value="1"/>
</dbReference>
<dbReference type="eggNOG" id="COG4235">
    <property type="taxonomic scope" value="Bacteria"/>
</dbReference>
<dbReference type="RefSeq" id="WP_014109461.1">
    <property type="nucleotide sequence ID" value="NC_016041.1"/>
</dbReference>
<keyword evidence="10" id="KW-1185">Reference proteome</keyword>
<comment type="subcellular location">
    <subcellularLocation>
        <location evidence="1">Cell envelope</location>
    </subcellularLocation>
</comment>
<evidence type="ECO:0000313" key="10">
    <source>
        <dbReference type="Proteomes" id="UP000009282"/>
    </source>
</evidence>
<feature type="domain" description="Cytochrome c-type biogenesis protein H Ig-like" evidence="7">
    <location>
        <begin position="341"/>
        <end position="449"/>
    </location>
</feature>
<evidence type="ECO:0000259" key="7">
    <source>
        <dbReference type="Pfam" id="PF23892"/>
    </source>
</evidence>
<keyword evidence="6" id="KW-0812">Transmembrane</keyword>
<evidence type="ECO:0000256" key="4">
    <source>
        <dbReference type="ARBA" id="ARBA00022803"/>
    </source>
</evidence>
<protein>
    <submittedName>
        <fullName evidence="9">Putative cytochrome c-type biogenesis protein</fullName>
    </submittedName>
</protein>
<dbReference type="GO" id="GO:0005886">
    <property type="term" value="C:plasma membrane"/>
    <property type="evidence" value="ECO:0007669"/>
    <property type="project" value="TreeGrafter"/>
</dbReference>
<dbReference type="PANTHER" id="PTHR47870:SF1">
    <property type="entry name" value="CYTOCHROME C-TYPE BIOGENESIS PROTEIN CCMH"/>
    <property type="match status" value="1"/>
</dbReference>
<dbReference type="InterPro" id="IPR056413">
    <property type="entry name" value="TPR_CcmH_CycH"/>
</dbReference>
<dbReference type="HOGENOM" id="CLU_036074_1_1_6"/>
<organism evidence="9 10">
    <name type="scientific">Glaciecola nitratireducens (strain JCM 12485 / KCTC 12276 / FR1064)</name>
    <dbReference type="NCBI Taxonomy" id="1085623"/>
    <lineage>
        <taxon>Bacteria</taxon>
        <taxon>Pseudomonadati</taxon>
        <taxon>Pseudomonadota</taxon>
        <taxon>Gammaproteobacteria</taxon>
        <taxon>Alteromonadales</taxon>
        <taxon>Alteromonadaceae</taxon>
        <taxon>Brumicola</taxon>
    </lineage>
</organism>
<dbReference type="GO" id="GO:0017004">
    <property type="term" value="P:cytochrome complex assembly"/>
    <property type="evidence" value="ECO:0007669"/>
    <property type="project" value="UniProtKB-KW"/>
</dbReference>
<dbReference type="InterPro" id="IPR056412">
    <property type="entry name" value="Ig_CycH"/>
</dbReference>
<dbReference type="SUPFAM" id="SSF48452">
    <property type="entry name" value="TPR-like"/>
    <property type="match status" value="1"/>
</dbReference>
<dbReference type="Proteomes" id="UP000009282">
    <property type="component" value="Chromosome"/>
</dbReference>
<feature type="domain" description="Cytochrome c-type biogenesis protein H TPR" evidence="8">
    <location>
        <begin position="127"/>
        <end position="279"/>
    </location>
</feature>
<evidence type="ECO:0000259" key="8">
    <source>
        <dbReference type="Pfam" id="PF23914"/>
    </source>
</evidence>